<feature type="region of interest" description="Disordered" evidence="1">
    <location>
        <begin position="39"/>
        <end position="93"/>
    </location>
</feature>
<evidence type="ECO:0000313" key="3">
    <source>
        <dbReference type="Proteomes" id="UP001215151"/>
    </source>
</evidence>
<name>A0AAD7TMT8_9APHY</name>
<proteinExistence type="predicted"/>
<dbReference type="AlphaFoldDB" id="A0AAD7TMT8"/>
<dbReference type="EMBL" id="JAPEVG010000336">
    <property type="protein sequence ID" value="KAJ8468455.1"/>
    <property type="molecule type" value="Genomic_DNA"/>
</dbReference>
<keyword evidence="3" id="KW-1185">Reference proteome</keyword>
<sequence length="135" mass="14568">MTTVCVRLDTTMLTSHLFPALHNRPVAAHSSTACRGDALPINTSKMSKAKYHAKQHSKKRRLLKRRRMAEERRAAAERELAAQEGSEGEGGGNAVAVQTTVLVEETNVDLPVIRSAEAYVAGGTEARREGGPGMS</sequence>
<comment type="caution">
    <text evidence="2">The sequence shown here is derived from an EMBL/GenBank/DDBJ whole genome shotgun (WGS) entry which is preliminary data.</text>
</comment>
<gene>
    <name evidence="2" type="ORF">ONZ51_g9629</name>
</gene>
<dbReference type="Proteomes" id="UP001215151">
    <property type="component" value="Unassembled WGS sequence"/>
</dbReference>
<feature type="compositionally biased region" description="Basic residues" evidence="1">
    <location>
        <begin position="47"/>
        <end position="67"/>
    </location>
</feature>
<reference evidence="2" key="1">
    <citation type="submission" date="2022-11" db="EMBL/GenBank/DDBJ databases">
        <title>Genome Sequence of Cubamyces cubensis.</title>
        <authorList>
            <person name="Buettner E."/>
        </authorList>
    </citation>
    <scope>NUCLEOTIDE SEQUENCE</scope>
    <source>
        <strain evidence="2">MPL-01</strain>
    </source>
</reference>
<protein>
    <submittedName>
        <fullName evidence="2">Uncharacterized protein</fullName>
    </submittedName>
</protein>
<feature type="compositionally biased region" description="Basic and acidic residues" evidence="1">
    <location>
        <begin position="68"/>
        <end position="81"/>
    </location>
</feature>
<accession>A0AAD7TMT8</accession>
<organism evidence="2 3">
    <name type="scientific">Trametes cubensis</name>
    <dbReference type="NCBI Taxonomy" id="1111947"/>
    <lineage>
        <taxon>Eukaryota</taxon>
        <taxon>Fungi</taxon>
        <taxon>Dikarya</taxon>
        <taxon>Basidiomycota</taxon>
        <taxon>Agaricomycotina</taxon>
        <taxon>Agaricomycetes</taxon>
        <taxon>Polyporales</taxon>
        <taxon>Polyporaceae</taxon>
        <taxon>Trametes</taxon>
    </lineage>
</organism>
<evidence type="ECO:0000313" key="2">
    <source>
        <dbReference type="EMBL" id="KAJ8468455.1"/>
    </source>
</evidence>
<evidence type="ECO:0000256" key="1">
    <source>
        <dbReference type="SAM" id="MobiDB-lite"/>
    </source>
</evidence>